<keyword evidence="2" id="KW-1185">Reference proteome</keyword>
<name>A0ABZ2EZL7_9FIRM</name>
<dbReference type="Proteomes" id="UP001348492">
    <property type="component" value="Chromosome"/>
</dbReference>
<evidence type="ECO:0000313" key="2">
    <source>
        <dbReference type="Proteomes" id="UP001348492"/>
    </source>
</evidence>
<gene>
    <name evidence="1" type="ORF">TEGL_33890</name>
</gene>
<protein>
    <submittedName>
        <fullName evidence="1">Uncharacterized protein</fullName>
    </submittedName>
</protein>
<reference evidence="1 2" key="1">
    <citation type="journal article" date="2023" name="PLoS ONE">
        <title>Genome-based metabolic and phylogenomic analysis of three Terrisporobacter species.</title>
        <authorList>
            <person name="Boer T."/>
            <person name="Bengelsdorf F.R."/>
            <person name="Bomeke M."/>
            <person name="Daniel R."/>
            <person name="Poehlein A."/>
        </authorList>
    </citation>
    <scope>NUCLEOTIDE SEQUENCE [LARGE SCALE GENOMIC DNA]</scope>
    <source>
        <strain evidence="1 2">DSM 1288</strain>
    </source>
</reference>
<dbReference type="RefSeq" id="WP_018591590.1">
    <property type="nucleotide sequence ID" value="NZ_CP117523.1"/>
</dbReference>
<sequence>MTKDVSFKLNKNTDKGYDLTVRAELSELKGSSRVMFMYKDKRSKNWQELELKKDSELSYVGNFVFSYDNDYKYKILIKGDKTESSDVEDLDKHLFMPELPNVSWGYNDDGIYFNAYPYTEDESHENKIKSIEIILNDNKEKAYKCEYNKEPMYDENNEFIDESNYYEANIPKEAYSDKLDSIKMKVTYESGIINMEDVTNKRSE</sequence>
<evidence type="ECO:0000313" key="1">
    <source>
        <dbReference type="EMBL" id="WWD84943.1"/>
    </source>
</evidence>
<dbReference type="EMBL" id="CP117523">
    <property type="protein sequence ID" value="WWD84943.1"/>
    <property type="molecule type" value="Genomic_DNA"/>
</dbReference>
<proteinExistence type="predicted"/>
<accession>A0ABZ2EZL7</accession>
<organism evidence="1 2">
    <name type="scientific">Terrisporobacter glycolicus ATCC 14880 = DSM 1288</name>
    <dbReference type="NCBI Taxonomy" id="1121315"/>
    <lineage>
        <taxon>Bacteria</taxon>
        <taxon>Bacillati</taxon>
        <taxon>Bacillota</taxon>
        <taxon>Clostridia</taxon>
        <taxon>Peptostreptococcales</taxon>
        <taxon>Peptostreptococcaceae</taxon>
        <taxon>Terrisporobacter</taxon>
    </lineage>
</organism>